<keyword evidence="3" id="KW-1185">Reference proteome</keyword>
<dbReference type="EMBL" id="WSZM01000031">
    <property type="protein sequence ID" value="KAF4046071.1"/>
    <property type="molecule type" value="Genomic_DNA"/>
</dbReference>
<evidence type="ECO:0000313" key="2">
    <source>
        <dbReference type="EMBL" id="KAF4132457.1"/>
    </source>
</evidence>
<comment type="caution">
    <text evidence="1">The sequence shown here is derived from an EMBL/GenBank/DDBJ whole genome shotgun (WGS) entry which is preliminary data.</text>
</comment>
<reference evidence="1" key="1">
    <citation type="submission" date="2020-04" db="EMBL/GenBank/DDBJ databases">
        <title>Hybrid Assembly of Korean Phytophthora infestans isolates.</title>
        <authorList>
            <person name="Prokchorchik M."/>
            <person name="Lee Y."/>
            <person name="Seo J."/>
            <person name="Cho J.-H."/>
            <person name="Park Y.-E."/>
            <person name="Jang D.-C."/>
            <person name="Im J.-S."/>
            <person name="Choi J.-G."/>
            <person name="Park H.-J."/>
            <person name="Lee G.-B."/>
            <person name="Lee Y.-G."/>
            <person name="Hong S.-Y."/>
            <person name="Cho K."/>
            <person name="Sohn K.H."/>
        </authorList>
    </citation>
    <scope>NUCLEOTIDE SEQUENCE</scope>
    <source>
        <strain evidence="1">KR_1_A1</strain>
        <strain evidence="2">KR_2_A2</strain>
    </source>
</reference>
<name>A0A833X1Z6_PHYIN</name>
<evidence type="ECO:0000313" key="3">
    <source>
        <dbReference type="Proteomes" id="UP000602510"/>
    </source>
</evidence>
<dbReference type="Proteomes" id="UP000704712">
    <property type="component" value="Unassembled WGS sequence"/>
</dbReference>
<evidence type="ECO:0000313" key="1">
    <source>
        <dbReference type="EMBL" id="KAF4046071.1"/>
    </source>
</evidence>
<sequence>MQKKSHHVHRLHVHENGGQLVVYPTNSRIEDVLALSEFTMLTAFFALSDSASAEGDTTRQLLYHFTSYGRNWTALLMENAYARRGQGYWSIDFWGIRTGTTLDSFCATGRGPTLFKLCERLMEKCTNHTKLQHESDEEKHRCLSEATSFQMPDQLRHLFAVLLVYFEPAFPAK</sequence>
<accession>A0A833X1Z6</accession>
<dbReference type="AlphaFoldDB" id="A0A833X1Z6"/>
<protein>
    <submittedName>
        <fullName evidence="1">Uncharacterized protein</fullName>
    </submittedName>
</protein>
<gene>
    <name evidence="1" type="ORF">GN244_ATG01510</name>
    <name evidence="2" type="ORF">GN958_ATG18320</name>
</gene>
<proteinExistence type="predicted"/>
<dbReference type="Proteomes" id="UP000602510">
    <property type="component" value="Unassembled WGS sequence"/>
</dbReference>
<dbReference type="EMBL" id="JAACNO010002546">
    <property type="protein sequence ID" value="KAF4132457.1"/>
    <property type="molecule type" value="Genomic_DNA"/>
</dbReference>
<organism evidence="1 3">
    <name type="scientific">Phytophthora infestans</name>
    <name type="common">Potato late blight agent</name>
    <name type="synonym">Botrytis infestans</name>
    <dbReference type="NCBI Taxonomy" id="4787"/>
    <lineage>
        <taxon>Eukaryota</taxon>
        <taxon>Sar</taxon>
        <taxon>Stramenopiles</taxon>
        <taxon>Oomycota</taxon>
        <taxon>Peronosporomycetes</taxon>
        <taxon>Peronosporales</taxon>
        <taxon>Peronosporaceae</taxon>
        <taxon>Phytophthora</taxon>
    </lineage>
</organism>